<feature type="compositionally biased region" description="Polar residues" evidence="1">
    <location>
        <begin position="243"/>
        <end position="254"/>
    </location>
</feature>
<reference evidence="3" key="1">
    <citation type="submission" date="2024-06" db="EMBL/GenBank/DDBJ databases">
        <authorList>
            <person name="Liu X."/>
            <person name="Lenzi L."/>
            <person name="Haldenby T S."/>
            <person name="Uol C."/>
        </authorList>
    </citation>
    <scope>NUCLEOTIDE SEQUENCE</scope>
</reference>
<feature type="region of interest" description="Disordered" evidence="1">
    <location>
        <begin position="984"/>
        <end position="1007"/>
    </location>
</feature>
<comment type="caution">
    <text evidence="3">The sequence shown here is derived from an EMBL/GenBank/DDBJ whole genome shotgun (WGS) entry which is preliminary data.</text>
</comment>
<dbReference type="InterPro" id="IPR015125">
    <property type="entry name" value="53-BP1_Tudor"/>
</dbReference>
<dbReference type="Proteomes" id="UP001497525">
    <property type="component" value="Unassembled WGS sequence"/>
</dbReference>
<feature type="compositionally biased region" description="Low complexity" evidence="1">
    <location>
        <begin position="374"/>
        <end position="389"/>
    </location>
</feature>
<dbReference type="EMBL" id="CAXLJL010000123">
    <property type="protein sequence ID" value="CAL5132444.1"/>
    <property type="molecule type" value="Genomic_DNA"/>
</dbReference>
<dbReference type="AlphaFoldDB" id="A0AAV2T5P8"/>
<dbReference type="InterPro" id="IPR001357">
    <property type="entry name" value="BRCT_dom"/>
</dbReference>
<feature type="domain" description="BRCT" evidence="2">
    <location>
        <begin position="929"/>
        <end position="1046"/>
    </location>
</feature>
<feature type="compositionally biased region" description="Basic and acidic residues" evidence="1">
    <location>
        <begin position="879"/>
        <end position="889"/>
    </location>
</feature>
<feature type="compositionally biased region" description="Polar residues" evidence="1">
    <location>
        <begin position="288"/>
        <end position="298"/>
    </location>
</feature>
<accession>A0AAV2T5P8</accession>
<gene>
    <name evidence="3" type="ORF">CDAUBV1_LOCUS5269</name>
</gene>
<evidence type="ECO:0000313" key="3">
    <source>
        <dbReference type="EMBL" id="CAL5132444.1"/>
    </source>
</evidence>
<name>A0AAV2T5P8_CALDB</name>
<feature type="region of interest" description="Disordered" evidence="1">
    <location>
        <begin position="173"/>
        <end position="300"/>
    </location>
</feature>
<organism evidence="3 4">
    <name type="scientific">Calicophoron daubneyi</name>
    <name type="common">Rumen fluke</name>
    <name type="synonym">Paramphistomum daubneyi</name>
    <dbReference type="NCBI Taxonomy" id="300641"/>
    <lineage>
        <taxon>Eukaryota</taxon>
        <taxon>Metazoa</taxon>
        <taxon>Spiralia</taxon>
        <taxon>Lophotrochozoa</taxon>
        <taxon>Platyhelminthes</taxon>
        <taxon>Trematoda</taxon>
        <taxon>Digenea</taxon>
        <taxon>Plagiorchiida</taxon>
        <taxon>Pronocephalata</taxon>
        <taxon>Paramphistomoidea</taxon>
        <taxon>Paramphistomidae</taxon>
        <taxon>Calicophoron</taxon>
    </lineage>
</organism>
<dbReference type="CDD" id="cd17745">
    <property type="entry name" value="BRCT_p53bp1_rpt1"/>
    <property type="match status" value="1"/>
</dbReference>
<dbReference type="InterPro" id="IPR047249">
    <property type="entry name" value="BRCT_p53bp1-like_rpt1"/>
</dbReference>
<feature type="compositionally biased region" description="Low complexity" evidence="1">
    <location>
        <begin position="494"/>
        <end position="508"/>
    </location>
</feature>
<feature type="compositionally biased region" description="Low complexity" evidence="1">
    <location>
        <begin position="255"/>
        <end position="271"/>
    </location>
</feature>
<feature type="region of interest" description="Disordered" evidence="1">
    <location>
        <begin position="800"/>
        <end position="908"/>
    </location>
</feature>
<feature type="compositionally biased region" description="Basic and acidic residues" evidence="1">
    <location>
        <begin position="175"/>
        <end position="186"/>
    </location>
</feature>
<feature type="compositionally biased region" description="Polar residues" evidence="1">
    <location>
        <begin position="198"/>
        <end position="207"/>
    </location>
</feature>
<protein>
    <recommendedName>
        <fullName evidence="2">BRCT domain-containing protein</fullName>
    </recommendedName>
</protein>
<evidence type="ECO:0000259" key="2">
    <source>
        <dbReference type="PROSITE" id="PS50172"/>
    </source>
</evidence>
<evidence type="ECO:0000256" key="1">
    <source>
        <dbReference type="SAM" id="MobiDB-lite"/>
    </source>
</evidence>
<evidence type="ECO:0000313" key="4">
    <source>
        <dbReference type="Proteomes" id="UP001497525"/>
    </source>
</evidence>
<dbReference type="PROSITE" id="PS50172">
    <property type="entry name" value="BRCT"/>
    <property type="match status" value="1"/>
</dbReference>
<sequence length="1256" mass="136748">MDSNDLFAQSEADVHTEDLSSIIPSSELDPPPPVTYVVPPCKPGDLCIADTETLDTHEASDSIDDGLDAEAMKKHRHMFSQADDFQDSSERCGRFLGDIEHSDNSPNTTEEGTWSRNVLTETPFPIVKLNPVDSASCVEQQQSSVLSPSELPHMTPAEKVNMIGPQVRVSSSVVRHRESTPVHLDRVPVNLRQPTLDAGNQSFSPSFSVPKRALTRASEPAPTTVKSLGVGDSPSAEGPNDSWPKSNQDSDSVRNSSPAAAENSWNSNANSCDTKNIVEDTESERSGTRNSPNEPTQELSVHLSVLSSSAGSNARANPKAVFMSGFTVEVASLYASATVDLLQNRCIALVHQLIGYICGARSDVSTPYNSSQHSACEPSSSTSGPSLNSKLNEHLTAPSKMTAKPMVAKPLFQANFRGSSSSNSDLFSPRPKKAYTATNAVESSGIGSLTSLSGSLLRTLPNAKCLPPPAVRSSSSSSGTFYPRGQKLLGITRSSTSSSDPSTSPKSSAATHGLQPLTDQDSTVRPTGASAKAADNNELPSSEMEVPRQFTNVPDSCAESQKAITFQPSLALVLETPLEYNEENRSKCLPHPDSSSTVTPVDLKVTKCSPAEVRTKSPNTIELDSNGRLLVYGRWHTEQYYYAGAMSVTKPNFRRLVQFEDGSRARLKPSDILAVHLLPVNTEVFVDWDDTSEYTGDCIVEGHLTDPKLPYLILSRVTKERKALSRRQVSVHHSQVCHLRRMGQLSSETLDVILKRITQSERDSKCLPAVDEDRPLLLASPDISLANVLFGKRQAKTKRFRSSWVTPTNRAMSDDEDSQTHESGASRVRHQSVPQTHPKCETPPKRVLDKSDEDICPKKQCLEESNGGDISPDQVTSKSVDEKSDDLTTPRRSKSTSRPSSARGSLFPASPTSLSFLISICRSLSVPTPSTTLFSGWTIILTGGPRSLADASGSSSRPMNRGHFEQLILLCGGRVGSEITPAIIGRPQPSGSPVMGEDQNPDEDTNHSEQHIALVAPDVCRTLKYFQALATLGQVPLLSTDWILDSCREEASSVVDENHEPGTDQHANWPLQLLLNYPGRYELPRGLVTETRKLISWCAVPVRYRSPAYRSLPALSLFDLQANWLDDKQHKFQLIAIVTDDQNVFAPAWSNILQLAGGASVHFDSERVGSQTATQTILVLSTKEAPRHLNNLAKSKTYWSKHETSFVLVDKSGLRHRTLTSLKNSPFQLVTCDYFIQSLICGHLLNPNSSSAFIPA</sequence>
<proteinExistence type="predicted"/>
<dbReference type="InterPro" id="IPR036420">
    <property type="entry name" value="BRCT_dom_sf"/>
</dbReference>
<feature type="compositionally biased region" description="Basic and acidic residues" evidence="1">
    <location>
        <begin position="838"/>
        <end position="862"/>
    </location>
</feature>
<dbReference type="SUPFAM" id="SSF52113">
    <property type="entry name" value="BRCT domain"/>
    <property type="match status" value="2"/>
</dbReference>
<feature type="region of interest" description="Disordered" evidence="1">
    <location>
        <begin position="1"/>
        <end position="33"/>
    </location>
</feature>
<dbReference type="Pfam" id="PF09038">
    <property type="entry name" value="53-BP1_Tudor"/>
    <property type="match status" value="1"/>
</dbReference>
<feature type="region of interest" description="Disordered" evidence="1">
    <location>
        <begin position="368"/>
        <end position="392"/>
    </location>
</feature>
<dbReference type="Gene3D" id="3.40.50.10190">
    <property type="entry name" value="BRCT domain"/>
    <property type="match status" value="2"/>
</dbReference>
<feature type="region of interest" description="Disordered" evidence="1">
    <location>
        <begin position="462"/>
        <end position="545"/>
    </location>
</feature>